<dbReference type="Pfam" id="PF14289">
    <property type="entry name" value="DUF4369"/>
    <property type="match status" value="1"/>
</dbReference>
<dbReference type="InterPro" id="IPR025380">
    <property type="entry name" value="DUF4369"/>
</dbReference>
<dbReference type="PANTHER" id="PTHR42852">
    <property type="entry name" value="THIOL:DISULFIDE INTERCHANGE PROTEIN DSBE"/>
    <property type="match status" value="1"/>
</dbReference>
<dbReference type="PROSITE" id="PS51257">
    <property type="entry name" value="PROKAR_LIPOPROTEIN"/>
    <property type="match status" value="1"/>
</dbReference>
<dbReference type="GO" id="GO:0016209">
    <property type="term" value="F:antioxidant activity"/>
    <property type="evidence" value="ECO:0007669"/>
    <property type="project" value="InterPro"/>
</dbReference>
<keyword evidence="3" id="KW-1015">Disulfide bond</keyword>
<evidence type="ECO:0000313" key="8">
    <source>
        <dbReference type="Proteomes" id="UP000289859"/>
    </source>
</evidence>
<dbReference type="InterPro" id="IPR013766">
    <property type="entry name" value="Thioredoxin_domain"/>
</dbReference>
<dbReference type="InterPro" id="IPR000866">
    <property type="entry name" value="AhpC/TSA"/>
</dbReference>
<reference evidence="7 8" key="1">
    <citation type="submission" date="2018-07" db="EMBL/GenBank/DDBJ databases">
        <title>Leeuwenhoekiella genomics.</title>
        <authorList>
            <person name="Tahon G."/>
            <person name="Willems A."/>
        </authorList>
    </citation>
    <scope>NUCLEOTIDE SEQUENCE [LARGE SCALE GENOMIC DNA]</scope>
    <source>
        <strain evidence="7 8">LMG 29608</strain>
    </source>
</reference>
<dbReference type="GO" id="GO:0016491">
    <property type="term" value="F:oxidoreductase activity"/>
    <property type="evidence" value="ECO:0007669"/>
    <property type="project" value="InterPro"/>
</dbReference>
<evidence type="ECO:0000313" key="7">
    <source>
        <dbReference type="EMBL" id="RXG11603.1"/>
    </source>
</evidence>
<gene>
    <name evidence="7" type="ORF">DSM02_4044</name>
</gene>
<accession>A0A4Q0NNL2</accession>
<dbReference type="InterPro" id="IPR050553">
    <property type="entry name" value="Thioredoxin_ResA/DsbE_sf"/>
</dbReference>
<keyword evidence="5" id="KW-0732">Signal</keyword>
<comment type="subcellular location">
    <subcellularLocation>
        <location evidence="1">Cell envelope</location>
    </subcellularLocation>
</comment>
<sequence>MNKFCLLIAAAILLISCGSDAGFKINGTTPDINNGTNVFLQRIDANNQLQNIDTTVIKEGKFSFNPEPVSAPEMMVLTFESARGNVILIAENEEITVKAYKDSLYTSEVNGGAENDFFKLYYDDVVASNKEKQKLQQEGMAAMQSGDTSKVTIIRNEFDAINDADTRRRIQLIEEHPSEFVSVIILSDLVGTQAIEADKAEELFESLDDNLKEIDKGVKLNEMIAKLKSQEAAASQAEIGNKAPSFTAPTPDGSELALADAMGSKYTIIDFWASWCKPCRQENPNVVSVYNTYHDKGLNIISVSLDRASDKSKWLTAIENDKMDWYHVSNLMEWQDPVARKYGITAIPATYLIDANGTIIDKNLRGEALVSKIRELLGEG</sequence>
<dbReference type="Proteomes" id="UP000289859">
    <property type="component" value="Unassembled WGS sequence"/>
</dbReference>
<feature type="signal peptide" evidence="5">
    <location>
        <begin position="1"/>
        <end position="21"/>
    </location>
</feature>
<dbReference type="RefSeq" id="WP_128767207.1">
    <property type="nucleotide sequence ID" value="NZ_JBHUOO010000037.1"/>
</dbReference>
<feature type="domain" description="Thioredoxin" evidence="6">
    <location>
        <begin position="237"/>
        <end position="380"/>
    </location>
</feature>
<dbReference type="OrthoDB" id="1069091at2"/>
<dbReference type="PANTHER" id="PTHR42852:SF6">
    <property type="entry name" value="THIOL:DISULFIDE INTERCHANGE PROTEIN DSBE"/>
    <property type="match status" value="1"/>
</dbReference>
<dbReference type="EMBL" id="QOVK01000035">
    <property type="protein sequence ID" value="RXG11603.1"/>
    <property type="molecule type" value="Genomic_DNA"/>
</dbReference>
<dbReference type="Pfam" id="PF00578">
    <property type="entry name" value="AhpC-TSA"/>
    <property type="match status" value="1"/>
</dbReference>
<evidence type="ECO:0000256" key="5">
    <source>
        <dbReference type="SAM" id="SignalP"/>
    </source>
</evidence>
<proteinExistence type="predicted"/>
<keyword evidence="4" id="KW-0676">Redox-active center</keyword>
<protein>
    <submittedName>
        <fullName evidence="7">Peroxiredoxin</fullName>
    </submittedName>
</protein>
<evidence type="ECO:0000256" key="4">
    <source>
        <dbReference type="ARBA" id="ARBA00023284"/>
    </source>
</evidence>
<evidence type="ECO:0000259" key="6">
    <source>
        <dbReference type="PROSITE" id="PS51352"/>
    </source>
</evidence>
<dbReference type="InterPro" id="IPR036249">
    <property type="entry name" value="Thioredoxin-like_sf"/>
</dbReference>
<dbReference type="PROSITE" id="PS51352">
    <property type="entry name" value="THIOREDOXIN_2"/>
    <property type="match status" value="1"/>
</dbReference>
<dbReference type="GO" id="GO:0030313">
    <property type="term" value="C:cell envelope"/>
    <property type="evidence" value="ECO:0007669"/>
    <property type="project" value="UniProtKB-SubCell"/>
</dbReference>
<keyword evidence="2" id="KW-0201">Cytochrome c-type biogenesis</keyword>
<dbReference type="CDD" id="cd02966">
    <property type="entry name" value="TlpA_like_family"/>
    <property type="match status" value="1"/>
</dbReference>
<evidence type="ECO:0000256" key="1">
    <source>
        <dbReference type="ARBA" id="ARBA00004196"/>
    </source>
</evidence>
<feature type="chain" id="PRO_5020970306" evidence="5">
    <location>
        <begin position="22"/>
        <end position="380"/>
    </location>
</feature>
<organism evidence="7 8">
    <name type="scientific">Leeuwenhoekiella polynyae</name>
    <dbReference type="NCBI Taxonomy" id="1550906"/>
    <lineage>
        <taxon>Bacteria</taxon>
        <taxon>Pseudomonadati</taxon>
        <taxon>Bacteroidota</taxon>
        <taxon>Flavobacteriia</taxon>
        <taxon>Flavobacteriales</taxon>
        <taxon>Flavobacteriaceae</taxon>
        <taxon>Leeuwenhoekiella</taxon>
    </lineage>
</organism>
<comment type="caution">
    <text evidence="7">The sequence shown here is derived from an EMBL/GenBank/DDBJ whole genome shotgun (WGS) entry which is preliminary data.</text>
</comment>
<dbReference type="GO" id="GO:0017004">
    <property type="term" value="P:cytochrome complex assembly"/>
    <property type="evidence" value="ECO:0007669"/>
    <property type="project" value="UniProtKB-KW"/>
</dbReference>
<keyword evidence="8" id="KW-1185">Reference proteome</keyword>
<evidence type="ECO:0000256" key="3">
    <source>
        <dbReference type="ARBA" id="ARBA00023157"/>
    </source>
</evidence>
<name>A0A4Q0NNL2_9FLAO</name>
<dbReference type="Gene3D" id="3.40.30.10">
    <property type="entry name" value="Glutaredoxin"/>
    <property type="match status" value="1"/>
</dbReference>
<dbReference type="SUPFAM" id="SSF52833">
    <property type="entry name" value="Thioredoxin-like"/>
    <property type="match status" value="1"/>
</dbReference>
<dbReference type="AlphaFoldDB" id="A0A4Q0NNL2"/>
<evidence type="ECO:0000256" key="2">
    <source>
        <dbReference type="ARBA" id="ARBA00022748"/>
    </source>
</evidence>